<evidence type="ECO:0000256" key="11">
    <source>
        <dbReference type="NCBIfam" id="TIGR00456"/>
    </source>
</evidence>
<evidence type="ECO:0000313" key="16">
    <source>
        <dbReference type="Proteomes" id="UP000232883"/>
    </source>
</evidence>
<dbReference type="GO" id="GO:0005737">
    <property type="term" value="C:cytoplasm"/>
    <property type="evidence" value="ECO:0007669"/>
    <property type="project" value="UniProtKB-UniRule"/>
</dbReference>
<dbReference type="InterPro" id="IPR014729">
    <property type="entry name" value="Rossmann-like_a/b/a_fold"/>
</dbReference>
<evidence type="ECO:0000259" key="14">
    <source>
        <dbReference type="SMART" id="SM01016"/>
    </source>
</evidence>
<dbReference type="GO" id="GO:0004814">
    <property type="term" value="F:arginine-tRNA ligase activity"/>
    <property type="evidence" value="ECO:0007669"/>
    <property type="project" value="UniProtKB-UniRule"/>
</dbReference>
<dbReference type="InterPro" id="IPR035684">
    <property type="entry name" value="ArgRS_core"/>
</dbReference>
<evidence type="ECO:0000256" key="2">
    <source>
        <dbReference type="ARBA" id="ARBA00012837"/>
    </source>
</evidence>
<protein>
    <recommendedName>
        <fullName evidence="3 11">Arginine--tRNA ligase</fullName>
        <ecNumber evidence="2 11">6.1.1.19</ecNumber>
    </recommendedName>
</protein>
<evidence type="ECO:0000256" key="4">
    <source>
        <dbReference type="ARBA" id="ARBA00022490"/>
    </source>
</evidence>
<accession>A0A2K8Z7W1</accession>
<evidence type="ECO:0000256" key="9">
    <source>
        <dbReference type="ARBA" id="ARBA00023146"/>
    </source>
</evidence>
<dbReference type="SUPFAM" id="SSF55190">
    <property type="entry name" value="Arginyl-tRNA synthetase (ArgRS), N-terminal 'additional' domain"/>
    <property type="match status" value="1"/>
</dbReference>
<dbReference type="SMART" id="SM01016">
    <property type="entry name" value="Arg_tRNA_synt_N"/>
    <property type="match status" value="1"/>
</dbReference>
<dbReference type="PANTHER" id="PTHR11956:SF5">
    <property type="entry name" value="ARGININE--TRNA LIGASE, CYTOPLASMIC"/>
    <property type="match status" value="1"/>
</dbReference>
<organism evidence="15 16">
    <name type="scientific">Spirosoma pollinicola</name>
    <dbReference type="NCBI Taxonomy" id="2057025"/>
    <lineage>
        <taxon>Bacteria</taxon>
        <taxon>Pseudomonadati</taxon>
        <taxon>Bacteroidota</taxon>
        <taxon>Cytophagia</taxon>
        <taxon>Cytophagales</taxon>
        <taxon>Cytophagaceae</taxon>
        <taxon>Spirosoma</taxon>
    </lineage>
</organism>
<dbReference type="RefSeq" id="WP_100992528.1">
    <property type="nucleotide sequence ID" value="NZ_CP025096.1"/>
</dbReference>
<evidence type="ECO:0000256" key="7">
    <source>
        <dbReference type="ARBA" id="ARBA00022840"/>
    </source>
</evidence>
<comment type="catalytic activity">
    <reaction evidence="10">
        <text>tRNA(Arg) + L-arginine + ATP = L-arginyl-tRNA(Arg) + AMP + diphosphate</text>
        <dbReference type="Rhea" id="RHEA:20301"/>
        <dbReference type="Rhea" id="RHEA-COMP:9658"/>
        <dbReference type="Rhea" id="RHEA-COMP:9673"/>
        <dbReference type="ChEBI" id="CHEBI:30616"/>
        <dbReference type="ChEBI" id="CHEBI:32682"/>
        <dbReference type="ChEBI" id="CHEBI:33019"/>
        <dbReference type="ChEBI" id="CHEBI:78442"/>
        <dbReference type="ChEBI" id="CHEBI:78513"/>
        <dbReference type="ChEBI" id="CHEBI:456215"/>
        <dbReference type="EC" id="6.1.1.19"/>
    </reaction>
</comment>
<dbReference type="AlphaFoldDB" id="A0A2K8Z7W1"/>
<dbReference type="Pfam" id="PF00750">
    <property type="entry name" value="tRNA-synt_1d"/>
    <property type="match status" value="1"/>
</dbReference>
<evidence type="ECO:0000256" key="8">
    <source>
        <dbReference type="ARBA" id="ARBA00022917"/>
    </source>
</evidence>
<dbReference type="PROSITE" id="PS00178">
    <property type="entry name" value="AA_TRNA_LIGASE_I"/>
    <property type="match status" value="1"/>
</dbReference>
<feature type="domain" description="DALR anticodon binding" evidence="13">
    <location>
        <begin position="471"/>
        <end position="587"/>
    </location>
</feature>
<dbReference type="EMBL" id="CP025096">
    <property type="protein sequence ID" value="AUD05977.1"/>
    <property type="molecule type" value="Genomic_DNA"/>
</dbReference>
<evidence type="ECO:0000256" key="1">
    <source>
        <dbReference type="ARBA" id="ARBA00005594"/>
    </source>
</evidence>
<dbReference type="PANTHER" id="PTHR11956">
    <property type="entry name" value="ARGINYL-TRNA SYNTHETASE"/>
    <property type="match status" value="1"/>
</dbReference>
<evidence type="ECO:0000259" key="13">
    <source>
        <dbReference type="SMART" id="SM00836"/>
    </source>
</evidence>
<dbReference type="SMART" id="SM00836">
    <property type="entry name" value="DALR_1"/>
    <property type="match status" value="1"/>
</dbReference>
<dbReference type="InterPro" id="IPR001412">
    <property type="entry name" value="aa-tRNA-synth_I_CS"/>
</dbReference>
<keyword evidence="7 12" id="KW-0067">ATP-binding</keyword>
<dbReference type="NCBIfam" id="TIGR00456">
    <property type="entry name" value="argS"/>
    <property type="match status" value="1"/>
</dbReference>
<keyword evidence="6 12" id="KW-0547">Nucleotide-binding</keyword>
<dbReference type="Pfam" id="PF05746">
    <property type="entry name" value="DALR_1"/>
    <property type="match status" value="1"/>
</dbReference>
<dbReference type="SUPFAM" id="SSF52374">
    <property type="entry name" value="Nucleotidylyl transferase"/>
    <property type="match status" value="1"/>
</dbReference>
<evidence type="ECO:0000313" key="15">
    <source>
        <dbReference type="EMBL" id="AUD05977.1"/>
    </source>
</evidence>
<dbReference type="InterPro" id="IPR008909">
    <property type="entry name" value="DALR_anticod-bd"/>
</dbReference>
<keyword evidence="16" id="KW-1185">Reference proteome</keyword>
<dbReference type="Gene3D" id="3.40.50.620">
    <property type="entry name" value="HUPs"/>
    <property type="match status" value="1"/>
</dbReference>
<dbReference type="Gene3D" id="3.30.1360.70">
    <property type="entry name" value="Arginyl tRNA synthetase N-terminal domain"/>
    <property type="match status" value="1"/>
</dbReference>
<dbReference type="InterPro" id="IPR009080">
    <property type="entry name" value="tRNAsynth_Ia_anticodon-bd"/>
</dbReference>
<gene>
    <name evidence="15" type="ORF">CWM47_31510</name>
</gene>
<keyword evidence="4" id="KW-0963">Cytoplasm</keyword>
<dbReference type="KEGG" id="spir:CWM47_31510"/>
<proteinExistence type="inferred from homology"/>
<dbReference type="OrthoDB" id="9805987at2"/>
<dbReference type="InterPro" id="IPR036695">
    <property type="entry name" value="Arg-tRNA-synth_N_sf"/>
</dbReference>
<keyword evidence="5 12" id="KW-0436">Ligase</keyword>
<reference evidence="15 16" key="1">
    <citation type="submission" date="2017-11" db="EMBL/GenBank/DDBJ databases">
        <title>Taxonomic description and genome sequences of Spirosoma HA7 sp. nov., isolated from pollen microhabitat of Corylus avellana.</title>
        <authorList>
            <person name="Ambika Manirajan B."/>
            <person name="Suarez C."/>
            <person name="Ratering S."/>
            <person name="Geissler-Plaum R."/>
            <person name="Cardinale M."/>
            <person name="Sylvia S."/>
        </authorList>
    </citation>
    <scope>NUCLEOTIDE SEQUENCE [LARGE SCALE GENOMIC DNA]</scope>
    <source>
        <strain evidence="15 16">HA7</strain>
    </source>
</reference>
<comment type="similarity">
    <text evidence="1 12">Belongs to the class-I aminoacyl-tRNA synthetase family.</text>
</comment>
<keyword evidence="8 12" id="KW-0648">Protein biosynthesis</keyword>
<dbReference type="Pfam" id="PF03485">
    <property type="entry name" value="Arg_tRNA_synt_N"/>
    <property type="match status" value="1"/>
</dbReference>
<dbReference type="Proteomes" id="UP000232883">
    <property type="component" value="Chromosome"/>
</dbReference>
<dbReference type="InterPro" id="IPR001278">
    <property type="entry name" value="Arg-tRNA-ligase"/>
</dbReference>
<evidence type="ECO:0000256" key="6">
    <source>
        <dbReference type="ARBA" id="ARBA00022741"/>
    </source>
</evidence>
<dbReference type="EC" id="6.1.1.19" evidence="2 11"/>
<evidence type="ECO:0000256" key="12">
    <source>
        <dbReference type="RuleBase" id="RU363038"/>
    </source>
</evidence>
<name>A0A2K8Z7W1_9BACT</name>
<dbReference type="InterPro" id="IPR005148">
    <property type="entry name" value="Arg-tRNA-synth_N"/>
</dbReference>
<dbReference type="GO" id="GO:0006420">
    <property type="term" value="P:arginyl-tRNA aminoacylation"/>
    <property type="evidence" value="ECO:0007669"/>
    <property type="project" value="UniProtKB-UniRule"/>
</dbReference>
<dbReference type="Gene3D" id="1.10.730.10">
    <property type="entry name" value="Isoleucyl-tRNA Synthetase, Domain 1"/>
    <property type="match status" value="1"/>
</dbReference>
<evidence type="ECO:0000256" key="5">
    <source>
        <dbReference type="ARBA" id="ARBA00022598"/>
    </source>
</evidence>
<evidence type="ECO:0000256" key="3">
    <source>
        <dbReference type="ARBA" id="ARBA00020262"/>
    </source>
</evidence>
<dbReference type="GO" id="GO:0005524">
    <property type="term" value="F:ATP binding"/>
    <property type="evidence" value="ECO:0007669"/>
    <property type="project" value="UniProtKB-KW"/>
</dbReference>
<keyword evidence="9 12" id="KW-0030">Aminoacyl-tRNA synthetase</keyword>
<feature type="domain" description="Arginyl tRNA synthetase N-terminal" evidence="14">
    <location>
        <begin position="6"/>
        <end position="85"/>
    </location>
</feature>
<dbReference type="SUPFAM" id="SSF47323">
    <property type="entry name" value="Anticodon-binding domain of a subclass of class I aminoacyl-tRNA synthetases"/>
    <property type="match status" value="1"/>
</dbReference>
<sequence>MQSITALLTQKIANAFLACGYDQEYGTVVFSKTSFSQFQCNGALAAAKRHKRNPMDIAHEVKATVGQQAFFTVDVVNPGFINLNLADDFLAGYCSQMLQLDQLGFEPSVNPLSIIIDYGGPNIAKPLHVGHLRSAIIGQAIKNTARFMGHTVVGDVHLGDWGLQMGMVMAMFIKSDEHLASLINQNRTENLIVYPIAIQDLETIYPQASALAKQDNLFLAECRRITAELQKGNETYTALWRNIVRTSVADLKKNYAKLNVDFEEWKGESDSQPVIPSMVDDLKQRGYAYPSEGALVVDVALPTDTSPIPPLILSKSDGASLYSTTDLATIIQRKSQYEPDYILYVVDKRQDTHFQQVFRCADKVGLTQPDLRLEFIAFGTMNGKDGKPFKTRDGGVMKLSLLIDLIVAESQTRLQTVSTSTISAGSEQAAIAQVVGIAALKFGDLINARESDYIFDVDKFTAFEGKTGPYLLYSAVRIKSILAKAAVQQIPLTEAIQVNSAHERALLLKITELYDVIHSTFDKRMPNVLAEYVYSLANLYNSFYHESHVLNEVDQAIQRSLVSIMSLSLKCIETCVGLLGISVPDRM</sequence>
<dbReference type="PRINTS" id="PR01038">
    <property type="entry name" value="TRNASYNTHARG"/>
</dbReference>
<evidence type="ECO:0000256" key="10">
    <source>
        <dbReference type="ARBA" id="ARBA00049339"/>
    </source>
</evidence>